<protein>
    <submittedName>
        <fullName evidence="9">Hemolysin III</fullName>
    </submittedName>
</protein>
<evidence type="ECO:0000256" key="4">
    <source>
        <dbReference type="ARBA" id="ARBA00022692"/>
    </source>
</evidence>
<keyword evidence="10" id="KW-1185">Reference proteome</keyword>
<proteinExistence type="inferred from homology"/>
<comment type="caution">
    <text evidence="9">The sequence shown here is derived from an EMBL/GenBank/DDBJ whole genome shotgun (WGS) entry which is preliminary data.</text>
</comment>
<dbReference type="InterPro" id="IPR005744">
    <property type="entry name" value="Hy-lIII"/>
</dbReference>
<evidence type="ECO:0000256" key="3">
    <source>
        <dbReference type="ARBA" id="ARBA00022475"/>
    </source>
</evidence>
<feature type="binding site" evidence="7">
    <location>
        <position position="195"/>
    </location>
    <ligand>
        <name>Zn(2+)</name>
        <dbReference type="ChEBI" id="CHEBI:29105"/>
    </ligand>
</feature>
<keyword evidence="4 8" id="KW-0812">Transmembrane</keyword>
<keyword evidence="6 8" id="KW-0472">Membrane</keyword>
<feature type="binding site" evidence="7">
    <location>
        <position position="69"/>
    </location>
    <ligand>
        <name>Zn(2+)</name>
        <dbReference type="ChEBI" id="CHEBI:29105"/>
    </ligand>
</feature>
<evidence type="ECO:0000313" key="10">
    <source>
        <dbReference type="Proteomes" id="UP000245430"/>
    </source>
</evidence>
<feature type="binding site" evidence="7">
    <location>
        <position position="191"/>
    </location>
    <ligand>
        <name>Zn(2+)</name>
        <dbReference type="ChEBI" id="CHEBI:29105"/>
    </ligand>
</feature>
<keyword evidence="7" id="KW-0479">Metal-binding</keyword>
<evidence type="ECO:0000256" key="7">
    <source>
        <dbReference type="PIRSR" id="PIRSR604254-1"/>
    </source>
</evidence>
<dbReference type="Pfam" id="PF03006">
    <property type="entry name" value="HlyIII"/>
    <property type="match status" value="1"/>
</dbReference>
<evidence type="ECO:0000256" key="5">
    <source>
        <dbReference type="ARBA" id="ARBA00022989"/>
    </source>
</evidence>
<dbReference type="PANTHER" id="PTHR20855">
    <property type="entry name" value="ADIPOR/PROGESTIN RECEPTOR-RELATED"/>
    <property type="match status" value="1"/>
</dbReference>
<gene>
    <name evidence="9" type="ORF">LX78_02749</name>
</gene>
<dbReference type="Proteomes" id="UP000245430">
    <property type="component" value="Unassembled WGS sequence"/>
</dbReference>
<evidence type="ECO:0000256" key="8">
    <source>
        <dbReference type="SAM" id="Phobius"/>
    </source>
</evidence>
<keyword evidence="5 8" id="KW-1133">Transmembrane helix</keyword>
<reference evidence="9 10" key="1">
    <citation type="submission" date="2018-05" db="EMBL/GenBank/DDBJ databases">
        <title>Genomic Encyclopedia of Archaeal and Bacterial Type Strains, Phase II (KMG-II): from individual species to whole genera.</title>
        <authorList>
            <person name="Goeker M."/>
        </authorList>
    </citation>
    <scope>NUCLEOTIDE SEQUENCE [LARGE SCALE GENOMIC DNA]</scope>
    <source>
        <strain evidence="9 10">DSM 22637</strain>
    </source>
</reference>
<dbReference type="GO" id="GO:0046872">
    <property type="term" value="F:metal ion binding"/>
    <property type="evidence" value="ECO:0007669"/>
    <property type="project" value="UniProtKB-KW"/>
</dbReference>
<feature type="transmembrane region" description="Helical" evidence="8">
    <location>
        <begin position="51"/>
        <end position="70"/>
    </location>
</feature>
<evidence type="ECO:0000256" key="6">
    <source>
        <dbReference type="ARBA" id="ARBA00023136"/>
    </source>
</evidence>
<dbReference type="EMBL" id="QGGP01000009">
    <property type="protein sequence ID" value="PWK17416.1"/>
    <property type="molecule type" value="Genomic_DNA"/>
</dbReference>
<keyword evidence="3" id="KW-1003">Cell membrane</keyword>
<feature type="transmembrane region" description="Helical" evidence="8">
    <location>
        <begin position="136"/>
        <end position="154"/>
    </location>
</feature>
<comment type="similarity">
    <text evidence="2">Belongs to the UPF0073 (Hly-III) family.</text>
</comment>
<dbReference type="GO" id="GO:0005886">
    <property type="term" value="C:plasma membrane"/>
    <property type="evidence" value="ECO:0007669"/>
    <property type="project" value="UniProtKB-SubCell"/>
</dbReference>
<feature type="transmembrane region" description="Helical" evidence="8">
    <location>
        <begin position="166"/>
        <end position="185"/>
    </location>
</feature>
<sequence>MAEIKNIYTQSVGEERLNALTHGIGALLGIAALILLIVFNTDKTDWSLFSVVVYGLSIIILFSSSTLYHAVQAEKQKHYFRIIDHISIYLLIAGTYTPVALIALEQSKGWPIFWVVWGIALLGLILKLFFTGRFEVFSVMLYLIMGWLIVIDFSNLADYIGSNGTLMLFAGGLFYTLGIVFYAVNKIPYNHVIWHVFVLGGAICHFLLVFFYVI</sequence>
<evidence type="ECO:0000256" key="2">
    <source>
        <dbReference type="ARBA" id="ARBA00008488"/>
    </source>
</evidence>
<comment type="subcellular location">
    <subcellularLocation>
        <location evidence="1">Cell membrane</location>
        <topology evidence="1">Multi-pass membrane protein</topology>
    </subcellularLocation>
</comment>
<name>A0A316DIA1_9FLAO</name>
<dbReference type="PANTHER" id="PTHR20855:SF3">
    <property type="entry name" value="LD03007P"/>
    <property type="match status" value="1"/>
</dbReference>
<feature type="transmembrane region" description="Helical" evidence="8">
    <location>
        <begin position="82"/>
        <end position="104"/>
    </location>
</feature>
<dbReference type="GO" id="GO:0140911">
    <property type="term" value="F:pore-forming activity"/>
    <property type="evidence" value="ECO:0007669"/>
    <property type="project" value="InterPro"/>
</dbReference>
<dbReference type="RefSeq" id="WP_170109856.1">
    <property type="nucleotide sequence ID" value="NZ_QGGP01000009.1"/>
</dbReference>
<feature type="transmembrane region" description="Helical" evidence="8">
    <location>
        <begin position="110"/>
        <end position="129"/>
    </location>
</feature>
<dbReference type="NCBIfam" id="TIGR01065">
    <property type="entry name" value="hlyIII"/>
    <property type="match status" value="1"/>
</dbReference>
<evidence type="ECO:0000256" key="1">
    <source>
        <dbReference type="ARBA" id="ARBA00004651"/>
    </source>
</evidence>
<feature type="transmembrane region" description="Helical" evidence="8">
    <location>
        <begin position="20"/>
        <end position="39"/>
    </location>
</feature>
<evidence type="ECO:0000313" key="9">
    <source>
        <dbReference type="EMBL" id="PWK17416.1"/>
    </source>
</evidence>
<dbReference type="AlphaFoldDB" id="A0A316DIA1"/>
<feature type="transmembrane region" description="Helical" evidence="8">
    <location>
        <begin position="192"/>
        <end position="213"/>
    </location>
</feature>
<dbReference type="InterPro" id="IPR004254">
    <property type="entry name" value="AdipoR/HlyIII-related"/>
</dbReference>
<keyword evidence="7" id="KW-0862">Zinc</keyword>
<accession>A0A316DIA1</accession>
<organism evidence="9 10">
    <name type="scientific">Xanthomarina spongicola</name>
    <dbReference type="NCBI Taxonomy" id="570520"/>
    <lineage>
        <taxon>Bacteria</taxon>
        <taxon>Pseudomonadati</taxon>
        <taxon>Bacteroidota</taxon>
        <taxon>Flavobacteriia</taxon>
        <taxon>Flavobacteriales</taxon>
        <taxon>Flavobacteriaceae</taxon>
        <taxon>Xanthomarina</taxon>
    </lineage>
</organism>